<feature type="compositionally biased region" description="Low complexity" evidence="4">
    <location>
        <begin position="250"/>
        <end position="262"/>
    </location>
</feature>
<evidence type="ECO:0000256" key="4">
    <source>
        <dbReference type="SAM" id="MobiDB-lite"/>
    </source>
</evidence>
<evidence type="ECO:0000256" key="3">
    <source>
        <dbReference type="ARBA" id="ARBA00022840"/>
    </source>
</evidence>
<feature type="compositionally biased region" description="Polar residues" evidence="4">
    <location>
        <begin position="238"/>
        <end position="249"/>
    </location>
</feature>
<keyword evidence="3" id="KW-0067">ATP-binding</keyword>
<sequence length="686" mass="77197">MERHSSRRSSTPFMPRSIVIAFDATKIRDIQELQEIISNIRMHDDMIREAATIKLLGVLQKVLHPRFTLISPSSYSLIATKIISILGCSKYAMVGFPIQIGPESFVGAHFRAIEEDVSRKVDEYVHMLRHTAEECEAEGVNIEVKIAAGAPIKKVVVQEIVDLNSTWAIIDRHLRKELRFYLQHIPCKVAHVVDNLRLQVLRSSRVDKSTETIKNKLVYSLSKPISPPPPPDNESDKQSVVSVPANSPRSSDISKSGMMSSSTAHPEEPRNVFDSNDHQETSAGSQPELENKHDESPEKIQKERSLQNHSGKPVSCSASEIRTGQDSVGCSYSDAPDKLSSVDSVEEGPKAKVENKQDVPPLVNERQTSLQIHPDEMKKDLDSMGFTFSMIKTATDDFSPDNLLREGDYGVVYKGRLKNGQLIAVKVQKDENKKPSAEFRSEIYVLSIVRHKNIEMLLGYCWKDNLNILVYEYICNKSLEWHLFDNKERVLDWHQRYAIAVGTAKGLQFLHEECRGSPLIHQDIRPSNILLTDDFVPLVNLASPSSLSNVLSALMHLYLAPEYAEKGVCSVKTDVYALGIVLIQLMSGRKPVISTTDNRQKNLKQWALPLIRTLAFDELVDPRLEDSYDTYELYNMARAAYSCVQTKPAMRPTIGEVLCILEGTNDPRRHLKSNLYPIILSTEASP</sequence>
<keyword evidence="1" id="KW-0723">Serine/threonine-protein kinase</keyword>
<evidence type="ECO:0000259" key="5">
    <source>
        <dbReference type="PROSITE" id="PS50011"/>
    </source>
</evidence>
<name>A0AAW2QDZ8_SESRA</name>
<dbReference type="Gene3D" id="1.10.510.10">
    <property type="entry name" value="Transferase(Phosphotransferase) domain 1"/>
    <property type="match status" value="1"/>
</dbReference>
<dbReference type="Pfam" id="PF00069">
    <property type="entry name" value="Pkinase"/>
    <property type="match status" value="1"/>
</dbReference>
<evidence type="ECO:0000313" key="6">
    <source>
        <dbReference type="EMBL" id="KAL0365925.1"/>
    </source>
</evidence>
<keyword evidence="6" id="KW-0418">Kinase</keyword>
<dbReference type="GO" id="GO:0005524">
    <property type="term" value="F:ATP binding"/>
    <property type="evidence" value="ECO:0007669"/>
    <property type="project" value="UniProtKB-KW"/>
</dbReference>
<dbReference type="Gene3D" id="3.30.200.20">
    <property type="entry name" value="Phosphorylase Kinase, domain 1"/>
    <property type="match status" value="1"/>
</dbReference>
<dbReference type="PROSITE" id="PS00109">
    <property type="entry name" value="PROTEIN_KINASE_TYR"/>
    <property type="match status" value="1"/>
</dbReference>
<organism evidence="6">
    <name type="scientific">Sesamum radiatum</name>
    <name type="common">Black benniseed</name>
    <dbReference type="NCBI Taxonomy" id="300843"/>
    <lineage>
        <taxon>Eukaryota</taxon>
        <taxon>Viridiplantae</taxon>
        <taxon>Streptophyta</taxon>
        <taxon>Embryophyta</taxon>
        <taxon>Tracheophyta</taxon>
        <taxon>Spermatophyta</taxon>
        <taxon>Magnoliopsida</taxon>
        <taxon>eudicotyledons</taxon>
        <taxon>Gunneridae</taxon>
        <taxon>Pentapetalae</taxon>
        <taxon>asterids</taxon>
        <taxon>lamiids</taxon>
        <taxon>Lamiales</taxon>
        <taxon>Pedaliaceae</taxon>
        <taxon>Sesamum</taxon>
    </lineage>
</organism>
<feature type="region of interest" description="Disordered" evidence="4">
    <location>
        <begin position="221"/>
        <end position="356"/>
    </location>
</feature>
<dbReference type="SUPFAM" id="SSF56112">
    <property type="entry name" value="Protein kinase-like (PK-like)"/>
    <property type="match status" value="1"/>
</dbReference>
<feature type="compositionally biased region" description="Basic and acidic residues" evidence="4">
    <location>
        <begin position="347"/>
        <end position="356"/>
    </location>
</feature>
<dbReference type="InterPro" id="IPR000719">
    <property type="entry name" value="Prot_kinase_dom"/>
</dbReference>
<reference evidence="6" key="2">
    <citation type="journal article" date="2024" name="Plant">
        <title>Genomic evolution and insights into agronomic trait innovations of Sesamum species.</title>
        <authorList>
            <person name="Miao H."/>
            <person name="Wang L."/>
            <person name="Qu L."/>
            <person name="Liu H."/>
            <person name="Sun Y."/>
            <person name="Le M."/>
            <person name="Wang Q."/>
            <person name="Wei S."/>
            <person name="Zheng Y."/>
            <person name="Lin W."/>
            <person name="Duan Y."/>
            <person name="Cao H."/>
            <person name="Xiong S."/>
            <person name="Wang X."/>
            <person name="Wei L."/>
            <person name="Li C."/>
            <person name="Ma Q."/>
            <person name="Ju M."/>
            <person name="Zhao R."/>
            <person name="Li G."/>
            <person name="Mu C."/>
            <person name="Tian Q."/>
            <person name="Mei H."/>
            <person name="Zhang T."/>
            <person name="Gao T."/>
            <person name="Zhang H."/>
        </authorList>
    </citation>
    <scope>NUCLEOTIDE SEQUENCE</scope>
    <source>
        <strain evidence="6">G02</strain>
    </source>
</reference>
<dbReference type="FunFam" id="3.30.200.20:FF:000162">
    <property type="entry name" value="Adenine nucleotide alpha hydrolase-like domain kinase"/>
    <property type="match status" value="1"/>
</dbReference>
<comment type="caution">
    <text evidence="6">The sequence shown here is derived from an EMBL/GenBank/DDBJ whole genome shotgun (WGS) entry which is preliminary data.</text>
</comment>
<accession>A0AAW2QDZ8</accession>
<evidence type="ECO:0000256" key="2">
    <source>
        <dbReference type="ARBA" id="ARBA00022741"/>
    </source>
</evidence>
<gene>
    <name evidence="6" type="ORF">Sradi_3482600</name>
</gene>
<reference evidence="6" key="1">
    <citation type="submission" date="2020-06" db="EMBL/GenBank/DDBJ databases">
        <authorList>
            <person name="Li T."/>
            <person name="Hu X."/>
            <person name="Zhang T."/>
            <person name="Song X."/>
            <person name="Zhang H."/>
            <person name="Dai N."/>
            <person name="Sheng W."/>
            <person name="Hou X."/>
            <person name="Wei L."/>
        </authorList>
    </citation>
    <scope>NUCLEOTIDE SEQUENCE</scope>
    <source>
        <strain evidence="6">G02</strain>
        <tissue evidence="6">Leaf</tissue>
    </source>
</reference>
<keyword evidence="6" id="KW-0675">Receptor</keyword>
<protein>
    <submittedName>
        <fullName evidence="6">Proline-rich receptor-like protein kinase PERK14</fullName>
    </submittedName>
</protein>
<dbReference type="PANTHER" id="PTHR47989:SF14">
    <property type="entry name" value="INACTIVE PROTEIN KINASE SELMODRAFT_444075"/>
    <property type="match status" value="1"/>
</dbReference>
<keyword evidence="6" id="KW-0808">Transferase</keyword>
<dbReference type="AlphaFoldDB" id="A0AAW2QDZ8"/>
<dbReference type="InterPro" id="IPR008266">
    <property type="entry name" value="Tyr_kinase_AS"/>
</dbReference>
<dbReference type="PROSITE" id="PS50011">
    <property type="entry name" value="PROTEIN_KINASE_DOM"/>
    <property type="match status" value="1"/>
</dbReference>
<keyword evidence="2" id="KW-0547">Nucleotide-binding</keyword>
<feature type="compositionally biased region" description="Basic and acidic residues" evidence="4">
    <location>
        <begin position="265"/>
        <end position="280"/>
    </location>
</feature>
<proteinExistence type="predicted"/>
<dbReference type="InterPro" id="IPR011009">
    <property type="entry name" value="Kinase-like_dom_sf"/>
</dbReference>
<dbReference type="GO" id="GO:0004674">
    <property type="term" value="F:protein serine/threonine kinase activity"/>
    <property type="evidence" value="ECO:0007669"/>
    <property type="project" value="UniProtKB-KW"/>
</dbReference>
<feature type="compositionally biased region" description="Polar residues" evidence="4">
    <location>
        <begin position="316"/>
        <end position="330"/>
    </location>
</feature>
<evidence type="ECO:0000256" key="1">
    <source>
        <dbReference type="ARBA" id="ARBA00022527"/>
    </source>
</evidence>
<dbReference type="EMBL" id="JACGWJ010000015">
    <property type="protein sequence ID" value="KAL0365925.1"/>
    <property type="molecule type" value="Genomic_DNA"/>
</dbReference>
<dbReference type="PANTHER" id="PTHR47989">
    <property type="entry name" value="OS01G0750732 PROTEIN"/>
    <property type="match status" value="1"/>
</dbReference>
<feature type="compositionally biased region" description="Basic and acidic residues" evidence="4">
    <location>
        <begin position="289"/>
        <end position="306"/>
    </location>
</feature>
<feature type="domain" description="Protein kinase" evidence="5">
    <location>
        <begin position="398"/>
        <end position="679"/>
    </location>
</feature>